<accession>A0A0J1H6T2</accession>
<keyword evidence="3" id="KW-1185">Reference proteome</keyword>
<gene>
    <name evidence="2" type="ORF">ABT56_05075</name>
</gene>
<dbReference type="STRING" id="1195763.ABT56_05075"/>
<evidence type="ECO:0000256" key="1">
    <source>
        <dbReference type="SAM" id="Phobius"/>
    </source>
</evidence>
<evidence type="ECO:0000313" key="3">
    <source>
        <dbReference type="Proteomes" id="UP000036097"/>
    </source>
</evidence>
<dbReference type="Proteomes" id="UP000036097">
    <property type="component" value="Unassembled WGS sequence"/>
</dbReference>
<evidence type="ECO:0000313" key="2">
    <source>
        <dbReference type="EMBL" id="KLV07440.1"/>
    </source>
</evidence>
<dbReference type="EMBL" id="LDOT01000005">
    <property type="protein sequence ID" value="KLV07440.1"/>
    <property type="molecule type" value="Genomic_DNA"/>
</dbReference>
<evidence type="ECO:0008006" key="4">
    <source>
        <dbReference type="Google" id="ProtNLM"/>
    </source>
</evidence>
<protein>
    <recommendedName>
        <fullName evidence="4">DUF4340 domain-containing protein</fullName>
    </recommendedName>
</protein>
<keyword evidence="1" id="KW-0812">Transmembrane</keyword>
<dbReference type="OrthoDB" id="5829309at2"/>
<dbReference type="PATRIC" id="fig|1195763.3.peg.1077"/>
<proteinExistence type="predicted"/>
<keyword evidence="1" id="KW-1133">Transmembrane helix</keyword>
<organism evidence="2 3">
    <name type="scientific">Photobacterium aquae</name>
    <dbReference type="NCBI Taxonomy" id="1195763"/>
    <lineage>
        <taxon>Bacteria</taxon>
        <taxon>Pseudomonadati</taxon>
        <taxon>Pseudomonadota</taxon>
        <taxon>Gammaproteobacteria</taxon>
        <taxon>Vibrionales</taxon>
        <taxon>Vibrionaceae</taxon>
        <taxon>Photobacterium</taxon>
    </lineage>
</organism>
<dbReference type="RefSeq" id="WP_047877780.1">
    <property type="nucleotide sequence ID" value="NZ_LDOT01000005.1"/>
</dbReference>
<keyword evidence="1" id="KW-0472">Membrane</keyword>
<sequence>MRLSRRGWNNVLIFAVIIFIAVLQLPTWFKHYFQPVMAPEEQTLQHLLPADAVLERLNLPDVALVRDTAGGWAADASLPVPAAELAARWLRLAGTAVDEEMIAALKPGLGAPRSVEVWLVGQIEPLRLTVYQLPQFWLINNGQGSWLALSVEEGYLFPAATPLS</sequence>
<comment type="caution">
    <text evidence="2">The sequence shown here is derived from an EMBL/GenBank/DDBJ whole genome shotgun (WGS) entry which is preliminary data.</text>
</comment>
<name>A0A0J1H6T2_9GAMM</name>
<feature type="transmembrane region" description="Helical" evidence="1">
    <location>
        <begin position="12"/>
        <end position="29"/>
    </location>
</feature>
<dbReference type="AlphaFoldDB" id="A0A0J1H6T2"/>
<reference evidence="2 3" key="1">
    <citation type="submission" date="2015-05" db="EMBL/GenBank/DDBJ databases">
        <title>Photobacterium galathea sp. nov.</title>
        <authorList>
            <person name="Machado H."/>
            <person name="Gram L."/>
        </authorList>
    </citation>
    <scope>NUCLEOTIDE SEQUENCE [LARGE SCALE GENOMIC DNA]</scope>
    <source>
        <strain evidence="2 3">CGMCC 1.12159</strain>
    </source>
</reference>